<dbReference type="PROSITE" id="PS50110">
    <property type="entry name" value="RESPONSE_REGULATORY"/>
    <property type="match status" value="1"/>
</dbReference>
<dbReference type="RefSeq" id="WP_343164019.1">
    <property type="nucleotide sequence ID" value="NZ_JBHRSV010000001.1"/>
</dbReference>
<protein>
    <submittedName>
        <fullName evidence="4">Response regulator</fullName>
    </submittedName>
</protein>
<dbReference type="Gene3D" id="3.40.50.2300">
    <property type="match status" value="1"/>
</dbReference>
<accession>A0ABV6ZUR0</accession>
<feature type="compositionally biased region" description="Basic and acidic residues" evidence="2">
    <location>
        <begin position="142"/>
        <end position="168"/>
    </location>
</feature>
<keyword evidence="1" id="KW-0597">Phosphoprotein</keyword>
<dbReference type="PANTHER" id="PTHR43228">
    <property type="entry name" value="TWO-COMPONENT RESPONSE REGULATOR"/>
    <property type="match status" value="1"/>
</dbReference>
<evidence type="ECO:0000259" key="3">
    <source>
        <dbReference type="PROSITE" id="PS50110"/>
    </source>
</evidence>
<feature type="region of interest" description="Disordered" evidence="2">
    <location>
        <begin position="140"/>
        <end position="168"/>
    </location>
</feature>
<proteinExistence type="predicted"/>
<evidence type="ECO:0000256" key="2">
    <source>
        <dbReference type="SAM" id="MobiDB-lite"/>
    </source>
</evidence>
<organism evidence="4 5">
    <name type="scientific">Hyphobacterium vulgare</name>
    <dbReference type="NCBI Taxonomy" id="1736751"/>
    <lineage>
        <taxon>Bacteria</taxon>
        <taxon>Pseudomonadati</taxon>
        <taxon>Pseudomonadota</taxon>
        <taxon>Alphaproteobacteria</taxon>
        <taxon>Maricaulales</taxon>
        <taxon>Maricaulaceae</taxon>
        <taxon>Hyphobacterium</taxon>
    </lineage>
</organism>
<feature type="modified residue" description="4-aspartylphosphate" evidence="1">
    <location>
        <position position="58"/>
    </location>
</feature>
<gene>
    <name evidence="4" type="ORF">ACFOOR_03380</name>
</gene>
<sequence length="168" mass="19077">MADLRPLRILIVDDNPHMLKIVRTILNAFGVTLIYEALSGHEALEVARNEAIDIIITDYQMDGMNGVELIKSLRDQNRVANPLVPIIMLSAYSEKSRVFEARDAGTTEFCCKPITAKDLLAKIAMIIDRPRPFVRTKVYFGPDRRRHDPSKYRGPERRSDDEAKPNVA</sequence>
<dbReference type="Proteomes" id="UP001595379">
    <property type="component" value="Unassembled WGS sequence"/>
</dbReference>
<reference evidence="5" key="1">
    <citation type="journal article" date="2019" name="Int. J. Syst. Evol. Microbiol.">
        <title>The Global Catalogue of Microorganisms (GCM) 10K type strain sequencing project: providing services to taxonomists for standard genome sequencing and annotation.</title>
        <authorList>
            <consortium name="The Broad Institute Genomics Platform"/>
            <consortium name="The Broad Institute Genome Sequencing Center for Infectious Disease"/>
            <person name="Wu L."/>
            <person name="Ma J."/>
        </authorList>
    </citation>
    <scope>NUCLEOTIDE SEQUENCE [LARGE SCALE GENOMIC DNA]</scope>
    <source>
        <strain evidence="5">KCTC 52487</strain>
    </source>
</reference>
<dbReference type="EMBL" id="JBHRSV010000001">
    <property type="protein sequence ID" value="MFC2925140.1"/>
    <property type="molecule type" value="Genomic_DNA"/>
</dbReference>
<dbReference type="InterPro" id="IPR001789">
    <property type="entry name" value="Sig_transdc_resp-reg_receiver"/>
</dbReference>
<evidence type="ECO:0000313" key="5">
    <source>
        <dbReference type="Proteomes" id="UP001595379"/>
    </source>
</evidence>
<dbReference type="InterPro" id="IPR011006">
    <property type="entry name" value="CheY-like_superfamily"/>
</dbReference>
<evidence type="ECO:0000313" key="4">
    <source>
        <dbReference type="EMBL" id="MFC2925140.1"/>
    </source>
</evidence>
<comment type="caution">
    <text evidence="4">The sequence shown here is derived from an EMBL/GenBank/DDBJ whole genome shotgun (WGS) entry which is preliminary data.</text>
</comment>
<keyword evidence="5" id="KW-1185">Reference proteome</keyword>
<dbReference type="SUPFAM" id="SSF52172">
    <property type="entry name" value="CheY-like"/>
    <property type="match status" value="1"/>
</dbReference>
<dbReference type="PANTHER" id="PTHR43228:SF1">
    <property type="entry name" value="TWO-COMPONENT RESPONSE REGULATOR ARR22"/>
    <property type="match status" value="1"/>
</dbReference>
<feature type="domain" description="Response regulatory" evidence="3">
    <location>
        <begin position="8"/>
        <end position="127"/>
    </location>
</feature>
<name>A0ABV6ZUR0_9PROT</name>
<evidence type="ECO:0000256" key="1">
    <source>
        <dbReference type="PROSITE-ProRule" id="PRU00169"/>
    </source>
</evidence>
<dbReference type="InterPro" id="IPR052048">
    <property type="entry name" value="ST_Response_Regulator"/>
</dbReference>
<dbReference type="SMART" id="SM00448">
    <property type="entry name" value="REC"/>
    <property type="match status" value="1"/>
</dbReference>
<dbReference type="Pfam" id="PF00072">
    <property type="entry name" value="Response_reg"/>
    <property type="match status" value="1"/>
</dbReference>